<keyword evidence="3" id="KW-1185">Reference proteome</keyword>
<feature type="transmembrane region" description="Helical" evidence="1">
    <location>
        <begin position="635"/>
        <end position="656"/>
    </location>
</feature>
<feature type="transmembrane region" description="Helical" evidence="1">
    <location>
        <begin position="125"/>
        <end position="154"/>
    </location>
</feature>
<name>A0A8H5FUL0_9AGAR</name>
<evidence type="ECO:0000313" key="3">
    <source>
        <dbReference type="Proteomes" id="UP000559027"/>
    </source>
</evidence>
<sequence length="742" mass="82493">MSTKHPVSSVIHRALFRVALLSALIGLVSDIGYLVQSSDDGSSFKEEFFGGYSTTSILLEYPYDVTIFPGYTMFPLVVLVILTARAAWLDCYWLTIFELLWDMGKIAGIVLVFHYANQDRDKGLLWLMTTCVMYTSSLVSIGLLSVISLFLVGWKICIDRGRRIFKPYENLTSGTTSTGWTIIFGDDEFFFRKLVYRAKLAFVLISLLEEFSPLVDAIQTGGAGEAFVGYVLFPLLVLVVCLARTWLIRSWSVILELISLLIELGCFHGIYLGNFKTLKSRDSVFDEDHVNAYPVYGVCICALGLLCAISLLSVVRDIIVHTSGHLFKPYYHVDGDNRPVTGWSLIIAGFMLIVPISSNDSNIIRRLRGLSAIFSLFLISLAAIWLILVKPLGNFWAIETKSMWVDYLDADLQLLFQEVVVMVPFDTPLVSFLNVSGATIHSSLSIQARNQSLRDGSSEVRALNCTRREDSESAFILSCPFDYHSYIVRRDMVLDMSFNFSEAFSYSGLYPTDPGYPHDLPLEVYLGFKGPPYDMYLSTPPLHVLSGTSFRAFGDLRIREVVSNRQLAAFGVPWKYDRFPTVHSWITRSGGSPRNSSIASFSVAFDTHSINGPILVERDTYLLSVVDGFASIGGIWTFVNGIFACTFGSTLLLIAFERKPLSIYGLIHALQGGGELHLDPADQLPSDEREKVVVLLYKHLLDTGNSAAASTDAPRADEVQADLETQTLLGDHPLLPIPVVAP</sequence>
<organism evidence="2 3">
    <name type="scientific">Leucocoprinus leucothites</name>
    <dbReference type="NCBI Taxonomy" id="201217"/>
    <lineage>
        <taxon>Eukaryota</taxon>
        <taxon>Fungi</taxon>
        <taxon>Dikarya</taxon>
        <taxon>Basidiomycota</taxon>
        <taxon>Agaricomycotina</taxon>
        <taxon>Agaricomycetes</taxon>
        <taxon>Agaricomycetidae</taxon>
        <taxon>Agaricales</taxon>
        <taxon>Agaricineae</taxon>
        <taxon>Agaricaceae</taxon>
        <taxon>Leucocoprinus</taxon>
    </lineage>
</organism>
<feature type="transmembrane region" description="Helical" evidence="1">
    <location>
        <begin position="61"/>
        <end position="84"/>
    </location>
</feature>
<gene>
    <name evidence="2" type="ORF">D9756_009348</name>
</gene>
<feature type="transmembrane region" description="Helical" evidence="1">
    <location>
        <begin position="91"/>
        <end position="113"/>
    </location>
</feature>
<evidence type="ECO:0000256" key="1">
    <source>
        <dbReference type="SAM" id="Phobius"/>
    </source>
</evidence>
<feature type="transmembrane region" description="Helical" evidence="1">
    <location>
        <begin position="253"/>
        <end position="272"/>
    </location>
</feature>
<evidence type="ECO:0000313" key="2">
    <source>
        <dbReference type="EMBL" id="KAF5349287.1"/>
    </source>
</evidence>
<protein>
    <recommendedName>
        <fullName evidence="4">Transmembrane protein</fullName>
    </recommendedName>
</protein>
<evidence type="ECO:0008006" key="4">
    <source>
        <dbReference type="Google" id="ProtNLM"/>
    </source>
</evidence>
<dbReference type="OrthoDB" id="3227921at2759"/>
<dbReference type="Proteomes" id="UP000559027">
    <property type="component" value="Unassembled WGS sequence"/>
</dbReference>
<keyword evidence="1" id="KW-0812">Transmembrane</keyword>
<keyword evidence="1" id="KW-1133">Transmembrane helix</keyword>
<accession>A0A8H5FUL0</accession>
<proteinExistence type="predicted"/>
<comment type="caution">
    <text evidence="2">The sequence shown here is derived from an EMBL/GenBank/DDBJ whole genome shotgun (WGS) entry which is preliminary data.</text>
</comment>
<feature type="transmembrane region" description="Helical" evidence="1">
    <location>
        <begin position="369"/>
        <end position="388"/>
    </location>
</feature>
<feature type="transmembrane region" description="Helical" evidence="1">
    <location>
        <begin position="293"/>
        <end position="320"/>
    </location>
</feature>
<reference evidence="2 3" key="1">
    <citation type="journal article" date="2020" name="ISME J.">
        <title>Uncovering the hidden diversity of litter-decomposition mechanisms in mushroom-forming fungi.</title>
        <authorList>
            <person name="Floudas D."/>
            <person name="Bentzer J."/>
            <person name="Ahren D."/>
            <person name="Johansson T."/>
            <person name="Persson P."/>
            <person name="Tunlid A."/>
        </authorList>
    </citation>
    <scope>NUCLEOTIDE SEQUENCE [LARGE SCALE GENOMIC DNA]</scope>
    <source>
        <strain evidence="2 3">CBS 146.42</strain>
    </source>
</reference>
<feature type="transmembrane region" description="Helical" evidence="1">
    <location>
        <begin position="340"/>
        <end position="357"/>
    </location>
</feature>
<dbReference type="AlphaFoldDB" id="A0A8H5FUL0"/>
<keyword evidence="1" id="KW-0472">Membrane</keyword>
<dbReference type="EMBL" id="JAACJO010000017">
    <property type="protein sequence ID" value="KAF5349287.1"/>
    <property type="molecule type" value="Genomic_DNA"/>
</dbReference>
<feature type="transmembrane region" description="Helical" evidence="1">
    <location>
        <begin position="227"/>
        <end position="247"/>
    </location>
</feature>